<feature type="region of interest" description="Disordered" evidence="1">
    <location>
        <begin position="1"/>
        <end position="40"/>
    </location>
</feature>
<accession>A0ABS8T9H8</accession>
<dbReference type="Proteomes" id="UP000823775">
    <property type="component" value="Unassembled WGS sequence"/>
</dbReference>
<comment type="caution">
    <text evidence="2">The sequence shown here is derived from an EMBL/GenBank/DDBJ whole genome shotgun (WGS) entry which is preliminary data.</text>
</comment>
<proteinExistence type="predicted"/>
<keyword evidence="3" id="KW-1185">Reference proteome</keyword>
<reference evidence="2 3" key="1">
    <citation type="journal article" date="2021" name="BMC Genomics">
        <title>Datura genome reveals duplications of psychoactive alkaloid biosynthetic genes and high mutation rate following tissue culture.</title>
        <authorList>
            <person name="Rajewski A."/>
            <person name="Carter-House D."/>
            <person name="Stajich J."/>
            <person name="Litt A."/>
        </authorList>
    </citation>
    <scope>NUCLEOTIDE SEQUENCE [LARGE SCALE GENOMIC DNA]</scope>
    <source>
        <strain evidence="2">AR-01</strain>
    </source>
</reference>
<gene>
    <name evidence="2" type="ORF">HAX54_005134</name>
</gene>
<feature type="non-terminal residue" evidence="2">
    <location>
        <position position="1"/>
    </location>
</feature>
<feature type="non-terminal residue" evidence="2">
    <location>
        <position position="88"/>
    </location>
</feature>
<organism evidence="2 3">
    <name type="scientific">Datura stramonium</name>
    <name type="common">Jimsonweed</name>
    <name type="synonym">Common thornapple</name>
    <dbReference type="NCBI Taxonomy" id="4076"/>
    <lineage>
        <taxon>Eukaryota</taxon>
        <taxon>Viridiplantae</taxon>
        <taxon>Streptophyta</taxon>
        <taxon>Embryophyta</taxon>
        <taxon>Tracheophyta</taxon>
        <taxon>Spermatophyta</taxon>
        <taxon>Magnoliopsida</taxon>
        <taxon>eudicotyledons</taxon>
        <taxon>Gunneridae</taxon>
        <taxon>Pentapetalae</taxon>
        <taxon>asterids</taxon>
        <taxon>lamiids</taxon>
        <taxon>Solanales</taxon>
        <taxon>Solanaceae</taxon>
        <taxon>Solanoideae</taxon>
        <taxon>Datureae</taxon>
        <taxon>Datura</taxon>
    </lineage>
</organism>
<sequence>NNHQGQSSSQGMQRNQGGPQNYQSQYRNNNCPPPPPSPSVEEMFKQLIASQAQLQADYVKLAAEVKNNQLATKALEYQFGQFAGAQNT</sequence>
<evidence type="ECO:0000313" key="3">
    <source>
        <dbReference type="Proteomes" id="UP000823775"/>
    </source>
</evidence>
<evidence type="ECO:0000256" key="1">
    <source>
        <dbReference type="SAM" id="MobiDB-lite"/>
    </source>
</evidence>
<protein>
    <submittedName>
        <fullName evidence="2">Uncharacterized protein</fullName>
    </submittedName>
</protein>
<name>A0ABS8T9H8_DATST</name>
<dbReference type="EMBL" id="JACEIK010001249">
    <property type="protein sequence ID" value="MCD7467605.1"/>
    <property type="molecule type" value="Genomic_DNA"/>
</dbReference>
<evidence type="ECO:0000313" key="2">
    <source>
        <dbReference type="EMBL" id="MCD7467605.1"/>
    </source>
</evidence>
<feature type="compositionally biased region" description="Polar residues" evidence="1">
    <location>
        <begin position="1"/>
        <end position="30"/>
    </location>
</feature>